<accession>A0ABS6B1B1</accession>
<dbReference type="Pfam" id="PF13560">
    <property type="entry name" value="HTH_31"/>
    <property type="match status" value="1"/>
</dbReference>
<dbReference type="CDD" id="cd00093">
    <property type="entry name" value="HTH_XRE"/>
    <property type="match status" value="1"/>
</dbReference>
<proteinExistence type="predicted"/>
<gene>
    <name evidence="2" type="ORF">KO481_15960</name>
</gene>
<dbReference type="Gene3D" id="1.10.260.40">
    <property type="entry name" value="lambda repressor-like DNA-binding domains"/>
    <property type="match status" value="1"/>
</dbReference>
<dbReference type="PROSITE" id="PS50943">
    <property type="entry name" value="HTH_CROC1"/>
    <property type="match status" value="1"/>
</dbReference>
<reference evidence="2 3" key="1">
    <citation type="submission" date="2021-06" db="EMBL/GenBank/DDBJ databases">
        <title>Actinomycetes sequencing.</title>
        <authorList>
            <person name="Shan Q."/>
        </authorList>
    </citation>
    <scope>NUCLEOTIDE SEQUENCE [LARGE SCALE GENOMIC DNA]</scope>
    <source>
        <strain evidence="2 3">NEAU-G5</strain>
    </source>
</reference>
<name>A0ABS6B1B1_9NOCA</name>
<dbReference type="EMBL" id="JAHKNI010000005">
    <property type="protein sequence ID" value="MBU3063014.1"/>
    <property type="molecule type" value="Genomic_DNA"/>
</dbReference>
<dbReference type="InterPro" id="IPR001387">
    <property type="entry name" value="Cro/C1-type_HTH"/>
</dbReference>
<dbReference type="RefSeq" id="WP_215917946.1">
    <property type="nucleotide sequence ID" value="NZ_JAHKNI010000005.1"/>
</dbReference>
<dbReference type="Pfam" id="PF19054">
    <property type="entry name" value="DUF5753"/>
    <property type="match status" value="1"/>
</dbReference>
<protein>
    <submittedName>
        <fullName evidence="2">Helix-turn-helix domain-containing protein</fullName>
    </submittedName>
</protein>
<dbReference type="Proteomes" id="UP000733379">
    <property type="component" value="Unassembled WGS sequence"/>
</dbReference>
<dbReference type="SUPFAM" id="SSF47413">
    <property type="entry name" value="lambda repressor-like DNA-binding domains"/>
    <property type="match status" value="1"/>
</dbReference>
<sequence>MTADPAWKEIATSPVAQRGPTALRIMVGGQLRKLREARGITPQQAGDRIRGSHAKISRLELGRTGYKERDVSDLLTLYGVVDPEQRESFLKLVRMANDQGWWHGYSDLLPSWFENYLGLEGAAQWIRTYEGQLVPGLLQTDDYARAVVTMAHNDHDVIRRVELRRKRQAILDIPGGPSLWAILDESVLRRPVGGRAVLRAQLEHLLKMSHQRNITIQVLPYADSSQAAVASSFAILRFAEEQLPDIVYLEQISSALYLDRPQDLETYRHVMDCLSIEAASPVASRALLAAAAEQLK</sequence>
<keyword evidence="3" id="KW-1185">Reference proteome</keyword>
<organism evidence="2 3">
    <name type="scientific">Nocardia albiluteola</name>
    <dbReference type="NCBI Taxonomy" id="2842303"/>
    <lineage>
        <taxon>Bacteria</taxon>
        <taxon>Bacillati</taxon>
        <taxon>Actinomycetota</taxon>
        <taxon>Actinomycetes</taxon>
        <taxon>Mycobacteriales</taxon>
        <taxon>Nocardiaceae</taxon>
        <taxon>Nocardia</taxon>
    </lineage>
</organism>
<dbReference type="SMART" id="SM00530">
    <property type="entry name" value="HTH_XRE"/>
    <property type="match status" value="1"/>
</dbReference>
<feature type="domain" description="HTH cro/C1-type" evidence="1">
    <location>
        <begin position="31"/>
        <end position="86"/>
    </location>
</feature>
<evidence type="ECO:0000313" key="2">
    <source>
        <dbReference type="EMBL" id="MBU3063014.1"/>
    </source>
</evidence>
<dbReference type="InterPro" id="IPR010982">
    <property type="entry name" value="Lambda_DNA-bd_dom_sf"/>
</dbReference>
<comment type="caution">
    <text evidence="2">The sequence shown here is derived from an EMBL/GenBank/DDBJ whole genome shotgun (WGS) entry which is preliminary data.</text>
</comment>
<evidence type="ECO:0000313" key="3">
    <source>
        <dbReference type="Proteomes" id="UP000733379"/>
    </source>
</evidence>
<evidence type="ECO:0000259" key="1">
    <source>
        <dbReference type="PROSITE" id="PS50943"/>
    </source>
</evidence>
<dbReference type="InterPro" id="IPR043917">
    <property type="entry name" value="DUF5753"/>
</dbReference>